<reference evidence="11 12" key="1">
    <citation type="submission" date="2020-11" db="EMBL/GenBank/DDBJ databases">
        <title>WGS of Herminiimonas contaminans strain Marseille-Q4544 isolated from planarians Schmidtea mediterranea.</title>
        <authorList>
            <person name="Kangale L."/>
        </authorList>
    </citation>
    <scope>NUCLEOTIDE SEQUENCE [LARGE SCALE GENOMIC DNA]</scope>
    <source>
        <strain evidence="11 12">Marseille-Q4544</strain>
    </source>
</reference>
<dbReference type="PANTHER" id="PTHR43693:SF1">
    <property type="entry name" value="PROTEIN PHOSPHATASE CHEZ"/>
    <property type="match status" value="1"/>
</dbReference>
<gene>
    <name evidence="11" type="primary">cheZ</name>
    <name evidence="11" type="ORF">IXC47_02445</name>
</gene>
<evidence type="ECO:0000256" key="10">
    <source>
        <dbReference type="PIRNR" id="PIRNR002884"/>
    </source>
</evidence>
<comment type="similarity">
    <text evidence="2 10">Belongs to the CheZ family.</text>
</comment>
<dbReference type="EMBL" id="JADOEL010000002">
    <property type="protein sequence ID" value="MBF8176538.1"/>
    <property type="molecule type" value="Genomic_DNA"/>
</dbReference>
<evidence type="ECO:0000256" key="3">
    <source>
        <dbReference type="ARBA" id="ARBA00018484"/>
    </source>
</evidence>
<dbReference type="GO" id="GO:0016787">
    <property type="term" value="F:hydrolase activity"/>
    <property type="evidence" value="ECO:0007669"/>
    <property type="project" value="UniProtKB-KW"/>
</dbReference>
<dbReference type="EC" id="3.1.3.-" evidence="10"/>
<comment type="subunit">
    <text evidence="10">Homodimer.</text>
</comment>
<proteinExistence type="inferred from homology"/>
<dbReference type="Proteomes" id="UP000657372">
    <property type="component" value="Unassembled WGS sequence"/>
</dbReference>
<evidence type="ECO:0000256" key="7">
    <source>
        <dbReference type="ARBA" id="ARBA00022801"/>
    </source>
</evidence>
<evidence type="ECO:0000256" key="6">
    <source>
        <dbReference type="ARBA" id="ARBA00022779"/>
    </source>
</evidence>
<dbReference type="Pfam" id="PF04344">
    <property type="entry name" value="CheZ"/>
    <property type="match status" value="1"/>
</dbReference>
<keyword evidence="6 10" id="KW-0283">Flagellar rotation</keyword>
<dbReference type="PIRSF" id="PIRSF002884">
    <property type="entry name" value="CheZ"/>
    <property type="match status" value="1"/>
</dbReference>
<comment type="function">
    <text evidence="10">Plays an important role in bacterial chemotaxis signal transduction pathway by accelerating the dephosphorylation of phosphorylated CheY (CheY-P).</text>
</comment>
<dbReference type="NCBIfam" id="NF008368">
    <property type="entry name" value="PRK11166.1"/>
    <property type="match status" value="1"/>
</dbReference>
<dbReference type="InterPro" id="IPR050992">
    <property type="entry name" value="CheZ_family_phosphatases"/>
</dbReference>
<protein>
    <recommendedName>
        <fullName evidence="3 10">Protein phosphatase CheZ</fullName>
        <ecNumber evidence="10">3.1.3.-</ecNumber>
    </recommendedName>
    <alternativeName>
        <fullName evidence="9 10">Chemotaxis protein CheZ</fullName>
    </alternativeName>
</protein>
<dbReference type="Gene3D" id="1.10.287.500">
    <property type="entry name" value="Helix hairpin bin"/>
    <property type="match status" value="1"/>
</dbReference>
<comment type="caution">
    <text evidence="11">The sequence shown here is derived from an EMBL/GenBank/DDBJ whole genome shotgun (WGS) entry which is preliminary data.</text>
</comment>
<dbReference type="PANTHER" id="PTHR43693">
    <property type="entry name" value="PROTEIN PHOSPHATASE CHEZ"/>
    <property type="match status" value="1"/>
</dbReference>
<evidence type="ECO:0000256" key="1">
    <source>
        <dbReference type="ARBA" id="ARBA00004496"/>
    </source>
</evidence>
<comment type="subcellular location">
    <subcellularLocation>
        <location evidence="1 10">Cytoplasm</location>
    </subcellularLocation>
</comment>
<keyword evidence="7 10" id="KW-0378">Hydrolase</keyword>
<dbReference type="SUPFAM" id="SSF75708">
    <property type="entry name" value="Chemotaxis phosphatase CheZ"/>
    <property type="match status" value="1"/>
</dbReference>
<keyword evidence="5 10" id="KW-0145">Chemotaxis</keyword>
<accession>A0ABS0EPS8</accession>
<keyword evidence="12" id="KW-1185">Reference proteome</keyword>
<evidence type="ECO:0000256" key="2">
    <source>
        <dbReference type="ARBA" id="ARBA00005908"/>
    </source>
</evidence>
<evidence type="ECO:0000256" key="4">
    <source>
        <dbReference type="ARBA" id="ARBA00022490"/>
    </source>
</evidence>
<name>A0ABS0EPS8_9BURK</name>
<evidence type="ECO:0000313" key="12">
    <source>
        <dbReference type="Proteomes" id="UP000657372"/>
    </source>
</evidence>
<evidence type="ECO:0000256" key="8">
    <source>
        <dbReference type="ARBA" id="ARBA00022912"/>
    </source>
</evidence>
<organism evidence="11 12">
    <name type="scientific">Herminiimonas contaminans</name>
    <dbReference type="NCBI Taxonomy" id="1111140"/>
    <lineage>
        <taxon>Bacteria</taxon>
        <taxon>Pseudomonadati</taxon>
        <taxon>Pseudomonadota</taxon>
        <taxon>Betaproteobacteria</taxon>
        <taxon>Burkholderiales</taxon>
        <taxon>Oxalobacteraceae</taxon>
        <taxon>Herminiimonas</taxon>
    </lineage>
</organism>
<sequence length="235" mass="26109">MRSWPRFSRNWLLQEPELTSNSSAQMVDAVSEAGIPHDEVLSRVGHMTRALHESLRGLGFDQLVERASHDIPDARDRLDYVARMTEQAAQRVLNATEAAGPLQEQVQSDAAAMSTQWQQALQGDYSEEKFKALAEQTIAHLNATQVATTETRQHLMNIMMAQDFQDLTGQVIKKVTELAHGLEQQLLQLLVDYAPAEKKKEVDSGLLNGPQINPTGHDVVAGQEQVDDLLESLGF</sequence>
<evidence type="ECO:0000256" key="9">
    <source>
        <dbReference type="ARBA" id="ARBA00029599"/>
    </source>
</evidence>
<evidence type="ECO:0000256" key="5">
    <source>
        <dbReference type="ARBA" id="ARBA00022500"/>
    </source>
</evidence>
<keyword evidence="4 10" id="KW-0963">Cytoplasm</keyword>
<dbReference type="InterPro" id="IPR007439">
    <property type="entry name" value="Chemotax_Pase_CheZ"/>
</dbReference>
<evidence type="ECO:0000313" key="11">
    <source>
        <dbReference type="EMBL" id="MBF8176538.1"/>
    </source>
</evidence>
<keyword evidence="8 10" id="KW-0904">Protein phosphatase</keyword>